<dbReference type="EMBL" id="JBHUFA010000004">
    <property type="protein sequence ID" value="MFD1696701.1"/>
    <property type="molecule type" value="Genomic_DNA"/>
</dbReference>
<dbReference type="Proteomes" id="UP001597327">
    <property type="component" value="Unassembled WGS sequence"/>
</dbReference>
<accession>A0ABW4JYW5</accession>
<gene>
    <name evidence="2" type="ORF">ACFSC7_14330</name>
</gene>
<evidence type="ECO:0000313" key="2">
    <source>
        <dbReference type="EMBL" id="MFD1696701.1"/>
    </source>
</evidence>
<keyword evidence="1" id="KW-0812">Transmembrane</keyword>
<protein>
    <submittedName>
        <fullName evidence="2">Uncharacterized protein</fullName>
    </submittedName>
</protein>
<keyword evidence="1" id="KW-0472">Membrane</keyword>
<dbReference type="RefSeq" id="WP_149892453.1">
    <property type="nucleotide sequence ID" value="NZ_JBHUFA010000004.1"/>
</dbReference>
<organism evidence="2 3">
    <name type="scientific">Roseibium aestuarii</name>
    <dbReference type="NCBI Taxonomy" id="2600299"/>
    <lineage>
        <taxon>Bacteria</taxon>
        <taxon>Pseudomonadati</taxon>
        <taxon>Pseudomonadota</taxon>
        <taxon>Alphaproteobacteria</taxon>
        <taxon>Hyphomicrobiales</taxon>
        <taxon>Stappiaceae</taxon>
        <taxon>Roseibium</taxon>
    </lineage>
</organism>
<evidence type="ECO:0000313" key="3">
    <source>
        <dbReference type="Proteomes" id="UP001597327"/>
    </source>
</evidence>
<keyword evidence="3" id="KW-1185">Reference proteome</keyword>
<sequence>MELVAKILNFLGALLLSWPALHMLLSSRAYDGLLGKAAARGQLVGLVQAVRSDFLARFEQAHAGVFLAVSLTGMACLIAGFALDLVAALVQAS</sequence>
<reference evidence="3" key="1">
    <citation type="journal article" date="2019" name="Int. J. Syst. Evol. Microbiol.">
        <title>The Global Catalogue of Microorganisms (GCM) 10K type strain sequencing project: providing services to taxonomists for standard genome sequencing and annotation.</title>
        <authorList>
            <consortium name="The Broad Institute Genomics Platform"/>
            <consortium name="The Broad Institute Genome Sequencing Center for Infectious Disease"/>
            <person name="Wu L."/>
            <person name="Ma J."/>
        </authorList>
    </citation>
    <scope>NUCLEOTIDE SEQUENCE [LARGE SCALE GENOMIC DNA]</scope>
    <source>
        <strain evidence="3">JCM 3369</strain>
    </source>
</reference>
<comment type="caution">
    <text evidence="2">The sequence shown here is derived from an EMBL/GenBank/DDBJ whole genome shotgun (WGS) entry which is preliminary data.</text>
</comment>
<name>A0ABW4JYW5_9HYPH</name>
<evidence type="ECO:0000256" key="1">
    <source>
        <dbReference type="SAM" id="Phobius"/>
    </source>
</evidence>
<feature type="transmembrane region" description="Helical" evidence="1">
    <location>
        <begin position="63"/>
        <end position="90"/>
    </location>
</feature>
<proteinExistence type="predicted"/>
<keyword evidence="1" id="KW-1133">Transmembrane helix</keyword>